<dbReference type="GO" id="GO:0032968">
    <property type="term" value="P:positive regulation of transcription elongation by RNA polymerase II"/>
    <property type="evidence" value="ECO:0007669"/>
    <property type="project" value="TreeGrafter"/>
</dbReference>
<feature type="region of interest" description="Disordered" evidence="6">
    <location>
        <begin position="318"/>
        <end position="348"/>
    </location>
</feature>
<dbReference type="InterPro" id="IPR032041">
    <property type="entry name" value="Cdc73_N"/>
</dbReference>
<evidence type="ECO:0000259" key="7">
    <source>
        <dbReference type="Pfam" id="PF05179"/>
    </source>
</evidence>
<feature type="compositionally biased region" description="Basic and acidic residues" evidence="6">
    <location>
        <begin position="125"/>
        <end position="163"/>
    </location>
</feature>
<dbReference type="Pfam" id="PF05179">
    <property type="entry name" value="CDC73_C"/>
    <property type="match status" value="1"/>
</dbReference>
<dbReference type="Gene3D" id="3.40.50.11990">
    <property type="entry name" value="RNA polymerase II accessory factor, Cdc73 C-terminal domain"/>
    <property type="match status" value="1"/>
</dbReference>
<dbReference type="PANTHER" id="PTHR12466:SF8">
    <property type="entry name" value="PARAFIBROMIN"/>
    <property type="match status" value="1"/>
</dbReference>
<feature type="domain" description="Cell division control protein 73 C-terminal" evidence="7">
    <location>
        <begin position="345"/>
        <end position="499"/>
    </location>
</feature>
<comment type="caution">
    <text evidence="9">The sequence shown here is derived from an EMBL/GenBank/DDBJ whole genome shotgun (WGS) entry which is preliminary data.</text>
</comment>
<evidence type="ECO:0000256" key="2">
    <source>
        <dbReference type="ARBA" id="ARBA00010427"/>
    </source>
</evidence>
<proteinExistence type="inferred from homology"/>
<sequence length="509" mass="57537">MADPLSMLRDFNITKREIVERDDLIIFGDIAFKKSANTNYLVYGLNEQSENKDYYTLGCLAYFLKTQKTHPTHPQYVRAATSEHIPVVSRPDRAQLEQYLKGEITTSDRIDRYAHVELPVPFNKRPAEEDKPATRKPRVDAEKSARDREQERQQRAAKFDAQKEQGVTISAGNIGKLSDTLTEDKLAILRLKRRAQKRNAIRTDTDDTVGDLPVADLESDGLQEILSRERIGRTRADVTKGTKDLSARIGPIFAMIKAKEDGKKIDAQVKAQQSKAAIPAAKSSAPAVYSRYDQEQFNKDNVTDFGINTMSSYRGAQSSKADAANKSAVDSTAPTTPDSQRKKASPNPIIIVPSAPSSMITMYNCVDILQDNKFIESDVKKKSGTKYEPSVYIQRKNQDGTVRAAIKVIDNPNFLSGDEWDRVVAVFVQGAAWQFKGWPWNGNPVEIFEKIKAFHIKFDEMPVEKTIANWNVQVLSLSRTKRHLDRASLLKFWETMDKFMLKSKPSLRW</sequence>
<comment type="subcellular location">
    <subcellularLocation>
        <location evidence="1">Nucleus</location>
    </subcellularLocation>
</comment>
<feature type="region of interest" description="Disordered" evidence="6">
    <location>
        <begin position="121"/>
        <end position="164"/>
    </location>
</feature>
<dbReference type="FunFam" id="3.40.50.11990:FF:000002">
    <property type="entry name" value="protein CDC73 homolog"/>
    <property type="match status" value="1"/>
</dbReference>
<dbReference type="EMBL" id="MTYJ01000002">
    <property type="protein sequence ID" value="OQV25583.1"/>
    <property type="molecule type" value="Genomic_DNA"/>
</dbReference>
<comment type="similarity">
    <text evidence="2">Belongs to the CDC73 family.</text>
</comment>
<dbReference type="InterPro" id="IPR038103">
    <property type="entry name" value="CDC73_C_sf"/>
</dbReference>
<dbReference type="GO" id="GO:0016593">
    <property type="term" value="C:Cdc73/Paf1 complex"/>
    <property type="evidence" value="ECO:0007669"/>
    <property type="project" value="InterPro"/>
</dbReference>
<evidence type="ECO:0000256" key="3">
    <source>
        <dbReference type="ARBA" id="ARBA00023015"/>
    </source>
</evidence>
<feature type="domain" description="Paf1 complex subunit Cdc73 N-terminal" evidence="8">
    <location>
        <begin position="1"/>
        <end position="295"/>
    </location>
</feature>
<dbReference type="Proteomes" id="UP000192578">
    <property type="component" value="Unassembled WGS sequence"/>
</dbReference>
<organism evidence="9 10">
    <name type="scientific">Hypsibius exemplaris</name>
    <name type="common">Freshwater tardigrade</name>
    <dbReference type="NCBI Taxonomy" id="2072580"/>
    <lineage>
        <taxon>Eukaryota</taxon>
        <taxon>Metazoa</taxon>
        <taxon>Ecdysozoa</taxon>
        <taxon>Tardigrada</taxon>
        <taxon>Eutardigrada</taxon>
        <taxon>Parachela</taxon>
        <taxon>Hypsibioidea</taxon>
        <taxon>Hypsibiidae</taxon>
        <taxon>Hypsibius</taxon>
    </lineage>
</organism>
<reference evidence="10" key="1">
    <citation type="submission" date="2017-01" db="EMBL/GenBank/DDBJ databases">
        <title>Comparative genomics of anhydrobiosis in the tardigrade Hypsibius dujardini.</title>
        <authorList>
            <person name="Yoshida Y."/>
            <person name="Koutsovoulos G."/>
            <person name="Laetsch D."/>
            <person name="Stevens L."/>
            <person name="Kumar S."/>
            <person name="Horikawa D."/>
            <person name="Ishino K."/>
            <person name="Komine S."/>
            <person name="Tomita M."/>
            <person name="Blaxter M."/>
            <person name="Arakawa K."/>
        </authorList>
    </citation>
    <scope>NUCLEOTIDE SEQUENCE [LARGE SCALE GENOMIC DNA]</scope>
    <source>
        <strain evidence="10">Z151</strain>
    </source>
</reference>
<dbReference type="GO" id="GO:0006368">
    <property type="term" value="P:transcription elongation by RNA polymerase II"/>
    <property type="evidence" value="ECO:0007669"/>
    <property type="project" value="InterPro"/>
</dbReference>
<keyword evidence="4" id="KW-0804">Transcription</keyword>
<dbReference type="InterPro" id="IPR007852">
    <property type="entry name" value="Cdc73/Parafibromin"/>
</dbReference>
<feature type="compositionally biased region" description="Polar residues" evidence="6">
    <location>
        <begin position="328"/>
        <end position="338"/>
    </location>
</feature>
<gene>
    <name evidence="9" type="ORF">BV898_00519</name>
</gene>
<dbReference type="InterPro" id="IPR031336">
    <property type="entry name" value="CDC73_C"/>
</dbReference>
<keyword evidence="5" id="KW-0539">Nucleus</keyword>
<evidence type="ECO:0000256" key="6">
    <source>
        <dbReference type="SAM" id="MobiDB-lite"/>
    </source>
</evidence>
<keyword evidence="3" id="KW-0805">Transcription regulation</keyword>
<name>A0A1W0XDP6_HYPEX</name>
<dbReference type="Pfam" id="PF16050">
    <property type="entry name" value="CDC73_N"/>
    <property type="match status" value="1"/>
</dbReference>
<dbReference type="AlphaFoldDB" id="A0A1W0XDP6"/>
<evidence type="ECO:0000313" key="9">
    <source>
        <dbReference type="EMBL" id="OQV25583.1"/>
    </source>
</evidence>
<evidence type="ECO:0000256" key="5">
    <source>
        <dbReference type="ARBA" id="ARBA00023242"/>
    </source>
</evidence>
<evidence type="ECO:0000259" key="8">
    <source>
        <dbReference type="Pfam" id="PF16050"/>
    </source>
</evidence>
<evidence type="ECO:0000256" key="1">
    <source>
        <dbReference type="ARBA" id="ARBA00004123"/>
    </source>
</evidence>
<evidence type="ECO:0000256" key="4">
    <source>
        <dbReference type="ARBA" id="ARBA00023163"/>
    </source>
</evidence>
<dbReference type="GO" id="GO:0000993">
    <property type="term" value="F:RNA polymerase II complex binding"/>
    <property type="evidence" value="ECO:0007669"/>
    <property type="project" value="TreeGrafter"/>
</dbReference>
<dbReference type="OrthoDB" id="2186602at2759"/>
<protein>
    <submittedName>
        <fullName evidence="9">Parafibromin</fullName>
    </submittedName>
</protein>
<dbReference type="PANTHER" id="PTHR12466">
    <property type="entry name" value="CDC73 DOMAIN PROTEIN"/>
    <property type="match status" value="1"/>
</dbReference>
<accession>A0A1W0XDP6</accession>
<keyword evidence="10" id="KW-1185">Reference proteome</keyword>
<evidence type="ECO:0000313" key="10">
    <source>
        <dbReference type="Proteomes" id="UP000192578"/>
    </source>
</evidence>